<evidence type="ECO:0000313" key="3">
    <source>
        <dbReference type="Proteomes" id="UP000757900"/>
    </source>
</evidence>
<feature type="domain" description="Aminoglycoside phosphotransferase" evidence="1">
    <location>
        <begin position="299"/>
        <end position="431"/>
    </location>
</feature>
<dbReference type="GO" id="GO:0006281">
    <property type="term" value="P:DNA repair"/>
    <property type="evidence" value="ECO:0007669"/>
    <property type="project" value="TreeGrafter"/>
</dbReference>
<evidence type="ECO:0000259" key="1">
    <source>
        <dbReference type="Pfam" id="PF01636"/>
    </source>
</evidence>
<dbReference type="InterPro" id="IPR011009">
    <property type="entry name" value="Kinase-like_dom_sf"/>
</dbReference>
<dbReference type="GO" id="GO:0008967">
    <property type="term" value="F:phosphoglycolate phosphatase activity"/>
    <property type="evidence" value="ECO:0007669"/>
    <property type="project" value="TreeGrafter"/>
</dbReference>
<evidence type="ECO:0000313" key="2">
    <source>
        <dbReference type="EMBL" id="MBF0934526.1"/>
    </source>
</evidence>
<name>A0A929MNB0_ABIDE</name>
<dbReference type="AlphaFoldDB" id="A0A929MNB0"/>
<dbReference type="InterPro" id="IPR023214">
    <property type="entry name" value="HAD_sf"/>
</dbReference>
<dbReference type="Pfam" id="PF01636">
    <property type="entry name" value="APH"/>
    <property type="match status" value="1"/>
</dbReference>
<accession>A0A929MNB0</accession>
<protein>
    <submittedName>
        <fullName evidence="2">HAD-IA family hydrolase</fullName>
    </submittedName>
</protein>
<dbReference type="SUPFAM" id="SSF56784">
    <property type="entry name" value="HAD-like"/>
    <property type="match status" value="1"/>
</dbReference>
<keyword evidence="2" id="KW-0378">Hydrolase</keyword>
<gene>
    <name evidence="2" type="ORF">HXK00_02640</name>
</gene>
<dbReference type="SFLD" id="SFLDG01129">
    <property type="entry name" value="C1.5:_HAD__Beta-PGM__Phosphata"/>
    <property type="match status" value="1"/>
</dbReference>
<dbReference type="PANTHER" id="PTHR43434:SF25">
    <property type="entry name" value="PHOSPHOGLYCOLATE PHOSPHATASE"/>
    <property type="match status" value="1"/>
</dbReference>
<dbReference type="EMBL" id="JABZFV010000032">
    <property type="protein sequence ID" value="MBF0934526.1"/>
    <property type="molecule type" value="Genomic_DNA"/>
</dbReference>
<sequence length="491" mass="55882">MANFIWDLDGTLINSYPHTLEALAETYQALGLSFDREAVATHIIDYSIRDLIANLVASGQVERDHFVARLKQATAARDGQIGPMEGADATLAGLKQAGHRHFVYTHKDKAAFQVLDRLGWSDYFDEVITIEAGFKRKPDPQGVHYLLAKYQLDPAQTYYVGDRDLDIECALAAGVGSINFIGPETGQQRVMTQLEDILDWFAPSDGPVTPEFQAKLAACLSARLTPLDHLSLNAVFRADLPQYQRRYFVKVYAEADKFKRDKLGLLAIWPDWYVADLVLEGRHVLIQNWQELDPVVAPSLEDLGKLGELLAKTHLKLAPLAYHLWRQPPLSQQVKSWHQDLLGSSEEARLAHLYAFFQARFDQIDAEYAGLPQAVLHGDYSWRNLKRRGDEWAVIDFERLVVDIPWRELGKLWLREVKSTEERQAFLAGYRKILPLQEPSPLLDACLSFQLAQGIYRYVLKVDDREFRQMADEVIEDVKAWCVTQGLDMSN</sequence>
<comment type="caution">
    <text evidence="2">The sequence shown here is derived from an EMBL/GenBank/DDBJ whole genome shotgun (WGS) entry which is preliminary data.</text>
</comment>
<dbReference type="PANTHER" id="PTHR43434">
    <property type="entry name" value="PHOSPHOGLYCOLATE PHOSPHATASE"/>
    <property type="match status" value="1"/>
</dbReference>
<dbReference type="Gene3D" id="3.90.1200.10">
    <property type="match status" value="1"/>
</dbReference>
<dbReference type="Gene3D" id="1.10.150.240">
    <property type="entry name" value="Putative phosphatase, domain 2"/>
    <property type="match status" value="1"/>
</dbReference>
<dbReference type="SUPFAM" id="SSF56112">
    <property type="entry name" value="Protein kinase-like (PK-like)"/>
    <property type="match status" value="1"/>
</dbReference>
<proteinExistence type="predicted"/>
<dbReference type="InterPro" id="IPR050155">
    <property type="entry name" value="HAD-like_hydrolase_sf"/>
</dbReference>
<dbReference type="InterPro" id="IPR002575">
    <property type="entry name" value="Aminoglycoside_PTrfase"/>
</dbReference>
<reference evidence="2" key="1">
    <citation type="submission" date="2020-04" db="EMBL/GenBank/DDBJ databases">
        <title>Deep metagenomics examines the oral microbiome during advanced dental caries in children, revealing novel taxa and co-occurrences with host molecules.</title>
        <authorList>
            <person name="Baker J.L."/>
            <person name="Morton J.T."/>
            <person name="Dinis M."/>
            <person name="Alvarez R."/>
            <person name="Tran N.C."/>
            <person name="Knight R."/>
            <person name="Edlund A."/>
        </authorList>
    </citation>
    <scope>NUCLEOTIDE SEQUENCE</scope>
    <source>
        <strain evidence="2">JCVI_23_bin.16</strain>
    </source>
</reference>
<dbReference type="Pfam" id="PF13419">
    <property type="entry name" value="HAD_2"/>
    <property type="match status" value="1"/>
</dbReference>
<dbReference type="NCBIfam" id="TIGR01549">
    <property type="entry name" value="HAD-SF-IA-v1"/>
    <property type="match status" value="1"/>
</dbReference>
<dbReference type="InterPro" id="IPR041492">
    <property type="entry name" value="HAD_2"/>
</dbReference>
<organism evidence="2 3">
    <name type="scientific">Abiotrophia defectiva</name>
    <name type="common">Streptococcus defectivus</name>
    <dbReference type="NCBI Taxonomy" id="46125"/>
    <lineage>
        <taxon>Bacteria</taxon>
        <taxon>Bacillati</taxon>
        <taxon>Bacillota</taxon>
        <taxon>Bacilli</taxon>
        <taxon>Lactobacillales</taxon>
        <taxon>Aerococcaceae</taxon>
        <taxon>Abiotrophia</taxon>
    </lineage>
</organism>
<dbReference type="GO" id="GO:0005829">
    <property type="term" value="C:cytosol"/>
    <property type="evidence" value="ECO:0007669"/>
    <property type="project" value="TreeGrafter"/>
</dbReference>
<dbReference type="InterPro" id="IPR006439">
    <property type="entry name" value="HAD-SF_hydro_IA"/>
</dbReference>
<dbReference type="InterPro" id="IPR023198">
    <property type="entry name" value="PGP-like_dom2"/>
</dbReference>
<dbReference type="SFLD" id="SFLDS00003">
    <property type="entry name" value="Haloacid_Dehalogenase"/>
    <property type="match status" value="1"/>
</dbReference>
<dbReference type="InterPro" id="IPR036412">
    <property type="entry name" value="HAD-like_sf"/>
</dbReference>
<dbReference type="Proteomes" id="UP000757900">
    <property type="component" value="Unassembled WGS sequence"/>
</dbReference>
<dbReference type="Gene3D" id="3.40.50.1000">
    <property type="entry name" value="HAD superfamily/HAD-like"/>
    <property type="match status" value="1"/>
</dbReference>